<accession>A0A372KNY8</accession>
<dbReference type="Proteomes" id="UP000246115">
    <property type="component" value="Chromosome"/>
</dbReference>
<dbReference type="AlphaFoldDB" id="A0A372KNY8"/>
<organism evidence="3 5">
    <name type="scientific">Streptococcus chenjunshii</name>
    <dbReference type="NCBI Taxonomy" id="2173853"/>
    <lineage>
        <taxon>Bacteria</taxon>
        <taxon>Bacillati</taxon>
        <taxon>Bacillota</taxon>
        <taxon>Bacilli</taxon>
        <taxon>Lactobacillales</taxon>
        <taxon>Streptococcaceae</taxon>
        <taxon>Streptococcus</taxon>
    </lineage>
</organism>
<reference evidence="4" key="3">
    <citation type="submission" date="2018-08" db="EMBL/GenBank/DDBJ databases">
        <title>Streptococcus chenjunshii sp. nov., isolated from stools sample of the Tibetan antelope in the Qinghai-Tibet plateau, China.</title>
        <authorList>
            <person name="Tian Z."/>
        </authorList>
    </citation>
    <scope>NUCLEOTIDE SEQUENCE [LARGE SCALE GENOMIC DNA]</scope>
    <source>
        <strain evidence="4">Z15</strain>
    </source>
</reference>
<dbReference type="SUPFAM" id="SSF102198">
    <property type="entry name" value="Putative cyclase"/>
    <property type="match status" value="1"/>
</dbReference>
<evidence type="ECO:0000313" key="3">
    <source>
        <dbReference type="EMBL" id="RFU53979.1"/>
    </source>
</evidence>
<reference evidence="3 5" key="2">
    <citation type="submission" date="2018-08" db="EMBL/GenBank/DDBJ databases">
        <title>Draft genome of Streptococcus sp. nov. Z1.</title>
        <authorList>
            <person name="Tian Z."/>
        </authorList>
    </citation>
    <scope>NUCLEOTIDE SEQUENCE [LARGE SCALE GENOMIC DNA]</scope>
    <source>
        <strain evidence="3">Z1</strain>
        <strain evidence="5">Z1(2018)</strain>
    </source>
</reference>
<dbReference type="EMBL" id="QVQZ01000001">
    <property type="protein sequence ID" value="RFU53979.1"/>
    <property type="molecule type" value="Genomic_DNA"/>
</dbReference>
<evidence type="ECO:0000313" key="4">
    <source>
        <dbReference type="Proteomes" id="UP000246115"/>
    </source>
</evidence>
<evidence type="ECO:0000313" key="5">
    <source>
        <dbReference type="Proteomes" id="UP000262901"/>
    </source>
</evidence>
<dbReference type="GO" id="GO:0004061">
    <property type="term" value="F:arylformamidase activity"/>
    <property type="evidence" value="ECO:0007669"/>
    <property type="project" value="InterPro"/>
</dbReference>
<evidence type="ECO:0000313" key="1">
    <source>
        <dbReference type="EMBL" id="AXQ78749.1"/>
    </source>
</evidence>
<dbReference type="Proteomes" id="UP000264056">
    <property type="component" value="Unassembled WGS sequence"/>
</dbReference>
<dbReference type="EMBL" id="CP031733">
    <property type="protein sequence ID" value="AXQ78749.1"/>
    <property type="molecule type" value="Genomic_DNA"/>
</dbReference>
<dbReference type="Pfam" id="PF04199">
    <property type="entry name" value="Cyclase"/>
    <property type="match status" value="1"/>
</dbReference>
<dbReference type="PANTHER" id="PTHR31118">
    <property type="entry name" value="CYCLASE-LIKE PROTEIN 2"/>
    <property type="match status" value="1"/>
</dbReference>
<dbReference type="EMBL" id="QVQY01000003">
    <property type="protein sequence ID" value="RFU51658.1"/>
    <property type="molecule type" value="Genomic_DNA"/>
</dbReference>
<dbReference type="Proteomes" id="UP000262901">
    <property type="component" value="Unassembled WGS sequence"/>
</dbReference>
<dbReference type="KEGG" id="schj:DDV21_006465"/>
<proteinExistence type="predicted"/>
<evidence type="ECO:0000313" key="6">
    <source>
        <dbReference type="Proteomes" id="UP000264056"/>
    </source>
</evidence>
<protein>
    <submittedName>
        <fullName evidence="3">Cyclase family protein</fullName>
    </submittedName>
</protein>
<dbReference type="Gene3D" id="3.50.30.50">
    <property type="entry name" value="Putative cyclase"/>
    <property type="match status" value="1"/>
</dbReference>
<reference evidence="2 6" key="1">
    <citation type="submission" date="2018-08" db="EMBL/GenBank/DDBJ databases">
        <title>Draft genome of Streptococcus sp .nov. Z2.</title>
        <authorList>
            <person name="Tian Z."/>
        </authorList>
    </citation>
    <scope>NUCLEOTIDE SEQUENCE [LARGE SCALE GENOMIC DNA]</scope>
    <source>
        <strain evidence="2 6">Z2</strain>
    </source>
</reference>
<reference evidence="1" key="4">
    <citation type="journal article" date="2019" name="Int. J. Syst. Evol. Microbiol.">
        <title>Streptococcus chenjunshii sp. nov. isolated from feces of Tibetan antelopes.</title>
        <authorList>
            <person name="Tian Z."/>
            <person name="Lu S."/>
            <person name="Jin D."/>
            <person name="Yang J."/>
            <person name="Pu J."/>
            <person name="Lai X.H."/>
            <person name="Bai X.N."/>
            <person name="Wu X.M."/>
            <person name="Li J."/>
            <person name="Wang S."/>
            <person name="Xu J."/>
        </authorList>
    </citation>
    <scope>NUCLEOTIDE SEQUENCE</scope>
    <source>
        <strain evidence="1">Z15</strain>
    </source>
</reference>
<dbReference type="GO" id="GO:0019441">
    <property type="term" value="P:L-tryptophan catabolic process to kynurenine"/>
    <property type="evidence" value="ECO:0007669"/>
    <property type="project" value="InterPro"/>
</dbReference>
<gene>
    <name evidence="1" type="ORF">DDV21_006465</name>
    <name evidence="2" type="ORF">DDV22_02075</name>
    <name evidence="3" type="ORF">DDV23_00135</name>
</gene>
<dbReference type="RefSeq" id="WP_116877075.1">
    <property type="nucleotide sequence ID" value="NZ_CP031733.1"/>
</dbReference>
<evidence type="ECO:0000313" key="2">
    <source>
        <dbReference type="EMBL" id="RFU51658.1"/>
    </source>
</evidence>
<sequence length="250" mass="27664">MTTLQEALAAFKAAKVVDLTHQIDENSPHFPPLPALSKKDIFTLEDGFYVQQFSVVGQYGTHIDAPIHFVEGGKLLEQIPLEDLLLPLYVIDKSAEVALNPNYELSRQDVLDFEAEHGKIAEGSFVAFRSDWSKRWPSQKLMTNLDGKGAQQSPGWSREAIDFLIHERHIKALGHETLDTDSGKAAAEAGGVLRQEYHLLEEGIFQLEVLAHLDQVPATGSIISIAYPHWKEATGSPVRALAYVPDSGQK</sequence>
<keyword evidence="6" id="KW-1185">Reference proteome</keyword>
<dbReference type="OrthoDB" id="9796085at2"/>
<name>A0A372KNY8_9STRE</name>
<dbReference type="InterPro" id="IPR037175">
    <property type="entry name" value="KFase_sf"/>
</dbReference>
<accession>A0A346NCK4</accession>
<dbReference type="InterPro" id="IPR007325">
    <property type="entry name" value="KFase/CYL"/>
</dbReference>
<dbReference type="PANTHER" id="PTHR31118:SF12">
    <property type="entry name" value="CYCLASE-LIKE PROTEIN 2"/>
    <property type="match status" value="1"/>
</dbReference>